<proteinExistence type="predicted"/>
<dbReference type="Gene3D" id="3.40.50.1240">
    <property type="entry name" value="Phosphoglycerate mutase-like"/>
    <property type="match status" value="1"/>
</dbReference>
<protein>
    <submittedName>
        <fullName evidence="2">Phosphohistidine phosphatase SixA</fullName>
    </submittedName>
</protein>
<accession>A0A6I6MLI2</accession>
<gene>
    <name evidence="2" type="ORF">DSM104635_02936</name>
</gene>
<evidence type="ECO:0000256" key="1">
    <source>
        <dbReference type="ARBA" id="ARBA00022801"/>
    </source>
</evidence>
<dbReference type="CDD" id="cd07067">
    <property type="entry name" value="HP_PGM_like"/>
    <property type="match status" value="1"/>
</dbReference>
<evidence type="ECO:0000313" key="3">
    <source>
        <dbReference type="Proteomes" id="UP000431269"/>
    </source>
</evidence>
<dbReference type="PANTHER" id="PTHR20935:SF1">
    <property type="entry name" value="SLL1549 PROTEIN"/>
    <property type="match status" value="1"/>
</dbReference>
<dbReference type="GO" id="GO:0016787">
    <property type="term" value="F:hydrolase activity"/>
    <property type="evidence" value="ECO:0007669"/>
    <property type="project" value="UniProtKB-KW"/>
</dbReference>
<dbReference type="KEGG" id="tsv:DSM104635_02936"/>
<dbReference type="InterPro" id="IPR029033">
    <property type="entry name" value="His_PPase_superfam"/>
</dbReference>
<dbReference type="RefSeq" id="WP_158766894.1">
    <property type="nucleotide sequence ID" value="NZ_CP047045.1"/>
</dbReference>
<evidence type="ECO:0000313" key="2">
    <source>
        <dbReference type="EMBL" id="QGZ96080.1"/>
    </source>
</evidence>
<sequence>MRTLILFRHAKAVRAHEADSDEARGLTGRGKREAALAGAAVEDAGLKPVLALVSSAQRTRETAEVGLQNFALETRIEDALYHAALEGIWDAFTASDAESVVVVGHNPGIGELVSTLVHQAHDGSKLAREFSTHFPTAAFAAFEIRGELLRAAGPRLLTAWKPDRD</sequence>
<keyword evidence="1" id="KW-0378">Hydrolase</keyword>
<reference evidence="3" key="1">
    <citation type="submission" date="2019-12" db="EMBL/GenBank/DDBJ databases">
        <title>Complete genome of Terracaulis silvestris 0127_4.</title>
        <authorList>
            <person name="Vieira S."/>
            <person name="Riedel T."/>
            <person name="Sproer C."/>
            <person name="Pascual J."/>
            <person name="Boedeker C."/>
            <person name="Overmann J."/>
        </authorList>
    </citation>
    <scope>NUCLEOTIDE SEQUENCE [LARGE SCALE GENOMIC DNA]</scope>
    <source>
        <strain evidence="3">0127_4</strain>
    </source>
</reference>
<organism evidence="2 3">
    <name type="scientific">Terricaulis silvestris</name>
    <dbReference type="NCBI Taxonomy" id="2686094"/>
    <lineage>
        <taxon>Bacteria</taxon>
        <taxon>Pseudomonadati</taxon>
        <taxon>Pseudomonadota</taxon>
        <taxon>Alphaproteobacteria</taxon>
        <taxon>Caulobacterales</taxon>
        <taxon>Caulobacteraceae</taxon>
        <taxon>Terricaulis</taxon>
    </lineage>
</organism>
<dbReference type="Pfam" id="PF00300">
    <property type="entry name" value="His_Phos_1"/>
    <property type="match status" value="1"/>
</dbReference>
<dbReference type="InterPro" id="IPR051021">
    <property type="entry name" value="Mito_Ser/Thr_phosphatase"/>
</dbReference>
<dbReference type="EMBL" id="CP047045">
    <property type="protein sequence ID" value="QGZ96080.1"/>
    <property type="molecule type" value="Genomic_DNA"/>
</dbReference>
<keyword evidence="3" id="KW-1185">Reference proteome</keyword>
<dbReference type="PANTHER" id="PTHR20935">
    <property type="entry name" value="PHOSPHOGLYCERATE MUTASE-RELATED"/>
    <property type="match status" value="1"/>
</dbReference>
<name>A0A6I6MLI2_9CAUL</name>
<dbReference type="AlphaFoldDB" id="A0A6I6MLI2"/>
<dbReference type="SUPFAM" id="SSF53254">
    <property type="entry name" value="Phosphoglycerate mutase-like"/>
    <property type="match status" value="1"/>
</dbReference>
<dbReference type="Proteomes" id="UP000431269">
    <property type="component" value="Chromosome"/>
</dbReference>
<dbReference type="InterPro" id="IPR013078">
    <property type="entry name" value="His_Pase_superF_clade-1"/>
</dbReference>